<evidence type="ECO:0000256" key="1">
    <source>
        <dbReference type="ARBA" id="ARBA00010333"/>
    </source>
</evidence>
<dbReference type="Gene3D" id="3.40.190.10">
    <property type="entry name" value="Periplasmic binding protein-like II"/>
    <property type="match status" value="2"/>
</dbReference>
<dbReference type="RefSeq" id="WP_261296793.1">
    <property type="nucleotide sequence ID" value="NZ_JAMTCD010000001.1"/>
</dbReference>
<proteinExistence type="inferred from homology"/>
<dbReference type="Proteomes" id="UP001155546">
    <property type="component" value="Unassembled WGS sequence"/>
</dbReference>
<keyword evidence="4" id="KW-1185">Reference proteome</keyword>
<dbReference type="PANTHER" id="PTHR35936:SF35">
    <property type="entry name" value="L-CYSTINE-BINDING PROTEIN TCYJ"/>
    <property type="match status" value="1"/>
</dbReference>
<gene>
    <name evidence="3" type="ORF">NE535_00800</name>
</gene>
<comment type="similarity">
    <text evidence="1">Belongs to the bacterial solute-binding protein 3 family.</text>
</comment>
<feature type="chain" id="PRO_5040919012" evidence="2">
    <location>
        <begin position="40"/>
        <end position="258"/>
    </location>
</feature>
<reference evidence="3" key="1">
    <citation type="journal article" date="2023" name="Int. J. Syst. Evol. Microbiol.">
        <title>&lt;i&gt;Shewanella septentrionalis&lt;/i&gt; sp. nov. and &lt;i&gt;Shewanella holmiensis&lt;/i&gt; sp. nov., isolated from Baltic Sea water and sediments.</title>
        <authorList>
            <person name="Martin-Rodriguez A.J."/>
            <person name="Thorell K."/>
            <person name="Joffre E."/>
            <person name="Jensie-Markopoulos S."/>
            <person name="Moore E.R.B."/>
            <person name="Sjoling A."/>
        </authorList>
    </citation>
    <scope>NUCLEOTIDE SEQUENCE</scope>
    <source>
        <strain evidence="3">SP1S2-7</strain>
    </source>
</reference>
<dbReference type="PANTHER" id="PTHR35936">
    <property type="entry name" value="MEMBRANE-BOUND LYTIC MUREIN TRANSGLYCOSYLASE F"/>
    <property type="match status" value="1"/>
</dbReference>
<comment type="caution">
    <text evidence="3">The sequence shown here is derived from an EMBL/GenBank/DDBJ whole genome shotgun (WGS) entry which is preliminary data.</text>
</comment>
<name>A0A9X3ATB2_9GAMM</name>
<dbReference type="EMBL" id="JAMTCD010000001">
    <property type="protein sequence ID" value="MCT7940340.1"/>
    <property type="molecule type" value="Genomic_DNA"/>
</dbReference>
<dbReference type="AlphaFoldDB" id="A0A9X3ATB2"/>
<feature type="signal peptide" evidence="2">
    <location>
        <begin position="1"/>
        <end position="39"/>
    </location>
</feature>
<keyword evidence="2" id="KW-0732">Signal</keyword>
<organism evidence="3 4">
    <name type="scientific">Shewanella holmiensis</name>
    <dbReference type="NCBI Taxonomy" id="2952222"/>
    <lineage>
        <taxon>Bacteria</taxon>
        <taxon>Pseudomonadati</taxon>
        <taxon>Pseudomonadota</taxon>
        <taxon>Gammaproteobacteria</taxon>
        <taxon>Alteromonadales</taxon>
        <taxon>Shewanellaceae</taxon>
        <taxon>Shewanella</taxon>
    </lineage>
</organism>
<accession>A0A9X3ATB2</accession>
<evidence type="ECO:0000313" key="4">
    <source>
        <dbReference type="Proteomes" id="UP001155546"/>
    </source>
</evidence>
<dbReference type="SUPFAM" id="SSF53850">
    <property type="entry name" value="Periplasmic binding protein-like II"/>
    <property type="match status" value="1"/>
</dbReference>
<evidence type="ECO:0000313" key="3">
    <source>
        <dbReference type="EMBL" id="MCT7940340.1"/>
    </source>
</evidence>
<sequence>MKDALVILFKPFQSYRYCKNKLTAALFACVLVVSPQAFSDDNNTHFVGVADSSIQNIGRIILEEICFTQKLQCDIEMLPAPRAERSMRDGQVSGEIMRVWRYGEDNPDFIRVPTSYYEIKTAFFTRKDTQFSITSVADIAELNVGVLTGVKHTQNLGLNPKKVFYSATTEKMMDLLNKKRVDVVIASYMDGMATINKRYADTLTVQSATIKTQPVYVYIHPNSKELAPIIDNAIKTLVKTGKLSTMIADAEQKVLNES</sequence>
<evidence type="ECO:0000256" key="2">
    <source>
        <dbReference type="SAM" id="SignalP"/>
    </source>
</evidence>
<protein>
    <submittedName>
        <fullName evidence="3">Transporter substrate-binding domain-containing protein</fullName>
    </submittedName>
</protein>